<feature type="coiled-coil region" evidence="1">
    <location>
        <begin position="1615"/>
        <end position="1762"/>
    </location>
</feature>
<keyword evidence="1" id="KW-0175">Coiled coil</keyword>
<dbReference type="KEGG" id="prae:MN210_19220"/>
<keyword evidence="5" id="KW-1185">Reference proteome</keyword>
<feature type="region of interest" description="Disordered" evidence="2">
    <location>
        <begin position="2322"/>
        <end position="2344"/>
    </location>
</feature>
<feature type="compositionally biased region" description="Polar residues" evidence="2">
    <location>
        <begin position="47"/>
        <end position="65"/>
    </location>
</feature>
<feature type="compositionally biased region" description="Low complexity" evidence="2">
    <location>
        <begin position="2327"/>
        <end position="2337"/>
    </location>
</feature>
<feature type="domain" description="Transferrin-binding protein B C-lobe/N-lobe beta-barrel" evidence="3">
    <location>
        <begin position="2217"/>
        <end position="2340"/>
    </location>
</feature>
<dbReference type="InterPro" id="IPR001677">
    <property type="entry name" value="TbpB_B_D"/>
</dbReference>
<feature type="region of interest" description="Disordered" evidence="2">
    <location>
        <begin position="47"/>
        <end position="193"/>
    </location>
</feature>
<evidence type="ECO:0000256" key="2">
    <source>
        <dbReference type="SAM" id="MobiDB-lite"/>
    </source>
</evidence>
<dbReference type="Pfam" id="PF01298">
    <property type="entry name" value="TbpB_B_D"/>
    <property type="match status" value="5"/>
</dbReference>
<dbReference type="SUPFAM" id="SSF57997">
    <property type="entry name" value="Tropomyosin"/>
    <property type="match status" value="1"/>
</dbReference>
<evidence type="ECO:0000256" key="1">
    <source>
        <dbReference type="SAM" id="Coils"/>
    </source>
</evidence>
<dbReference type="EMBL" id="CP093310">
    <property type="protein sequence ID" value="WXX24071.1"/>
    <property type="molecule type" value="Genomic_DNA"/>
</dbReference>
<dbReference type="Gene3D" id="2.40.160.90">
    <property type="match status" value="5"/>
</dbReference>
<evidence type="ECO:0000313" key="4">
    <source>
        <dbReference type="EMBL" id="WXX24071.1"/>
    </source>
</evidence>
<feature type="domain" description="Transferrin-binding protein B C-lobe/N-lobe beta-barrel" evidence="3">
    <location>
        <begin position="1941"/>
        <end position="2038"/>
    </location>
</feature>
<sequence>MSPISHSISNSSAISTAKNLYTSKKLKTPLKASVVILTTLILASCGSDGSSTSYYTAPSDIPSNPGTGNGNGGETGNGNGGETGNGNGSETGNGNGGETGNGNGGENGNGNGGETGNGTGGETGNGTGGETGNGTGGEATDAELQQALKDLDDARAEAQKAQQEAAAAKAEAEKLKQELEEAQNAGGSGNSEQLEAIAEAKAAAAEEAAKAAVAKEKAAQQAIAAAEAKQKAAQDIIDAAQNAKDNAQIKNAPESAKSGVQTLNVDVVPLGKVFKTTTRDFEADSTSVVARADLASQDPATPDKPGLLGQVPVTISGDNDADIAGTNGFKSHEDSAVVGALGQELPLTYTSTYKDFGDDMRIGHIDGKAVFSGLELPVNGAAVIGNATKAENMPTEGTVGYTGDATHRKLGLSNAIEFGSSVFTADFVKKALDGKLSFAKAGDINLKANISGNKFSGGAADNAGYATEGGFYGGDAQYLGGVYEGNGAQGTYGAKSDKQTAAEQAAVDAQAAADAAQKAIATEQAKAQAAQAAAEKAKADAAKAQAALEKAQDALANAGSGEDLLAAALERADAAEAAQAAAEELATKAQAAQKAAEEAKAAAESAQAAAQAAADKAVGEAKAKAEQLVAEAKAEAEAANEAAKIAKADADAANVAAEKAKTDAGVLVAEANKQKEKAEAEAVKAKADADAANNLAASEKAKAEAAQKEAETAKSELAQAQKDLEAAEQALADALASGGGNTEALQAEVDRRQAALEAANESAAQAQQASAAAIAAAQKQVEDAQAALQAANNAAAAAEIKNAPESAKSGVQTLNVDVVPLGKVFKTTTRDFEADSTSVVARADLASQDPATPDKPGLLGQVPVTISGDNDADIAGTNGFKSHEDSAVVGALGQELPLTYTSTYKDFGDDMRIGHIDGKAVFSGLELPVNGAAVIGNATKAENMPTEGTVGYTGDATHRKLGLSNAIEFGSSVFTADFVKKALDGKLSFAKAGDINLKANISGNKFSGGAADNAGYATEGGFYGGDAQYLGGVYEGNGAQGTYGAKSDKQTAAEQAAVDAQAAADAAQKAIATEQAKAQAAQAAAEKAKADAAKAQAALEKAQDALANAGSGEDLLAAALERADAAEKAQEAAEAAEAAAKTAAETAKAAENAAKEALVAAQAAADKAIGDAKAEAQKQVDAAKAAEAAAKQEAVTAQAAADKAKADADKAKADADIAVQDAKDRADKAEAEAVKAQQDAVKAKQDAETAQQQANDAKTAAAEAEQKLKAAQDKIKQLQDELENSGPGGNVNIEELKEQLKAAQEDKVILESELQTAKDAEDNAKAAAEAQIAAANQAAKDAQDALAAAQIKNAPESAKSGVQTLNVDVVPLGKVFKTTTRDFEADSTSVVARADLASQDPATPDKPGLLGQVPVTISGDNDADIAGTNGFKSHEDSAVVGALGQELPLTYTSTYKDFGDDMRIGHIDGKAVFSGLELPVNGAAVIGNATKAENMPTEGTVGYTGDATHRKLGLSNAIEFGSSVFTADFVKKALDGKLSFAKAGDINLKANISGNKFSGGAADNAGYATEGGFYGGDAQYLGGVYEGNGAQGTYGAKSDKQTAAEQAAVDAQAAAAAAQAQADKANTAAQAAQKAAQEAQAQLADKQAEIERLQRRIDNAGSGNGDALQQLQDELDAAIEAANQAKQQKDDALEQLTAAQTNITELQATVDGLKGDNTQLQEDLAQAKKNLQAQIDSLKADNKDLQAQADALQEELDKLKPDAPENKDYAVDSKITGVQSNKISGYKGKDGALKADSQGSYETLTIKAQDLDTDYVRGEFKVILKDNEKDEAYISADGKKVEGFKVYSNGKAEVPGTTTGNAINTSRTLKYTSVYNKFADMQIGHVYGNIPSTAPAQDGKLSTVYAQGNATAAEDMKYMQELAKHNLQQGLQNGEGVDSGKVGYAGVSTYQKNADYSGLVVGTSEFDVDFVNQQLDGTLAFKGTDIDNKKIKAEINGNKFSGNWNGLDTQGGFFGQDAAELGGIYKDAGGKGTYGAEKGKELPGTTETDITGFQSTALSSVAKNVDIANVVLEDAIGYVEIRNDKSNWSGNQADLVNKDDSLIPVDTKDGNNFTGFDKLSVRADMVKPESVQKPLEVSLGKSGSTGSVTVEAGKGSLNPNFNYKSVYKDFDAQMQVGHVYGVINSGFVGDLSRVANVYAQGYATTEEAMADLAKVNDGKANYTGNATYIENIHLGNGAGFEPVNGTSNFNVDFVNKSVKGELAFDGDFKYMPEGNKIGIEATINGNTFAGNVNGIDTAGGFYGDDAQFLGGIYQDASVTGGKGTTPGTGTKFQGTFGAEKQPVK</sequence>
<feature type="compositionally biased region" description="Low complexity" evidence="2">
    <location>
        <begin position="159"/>
        <end position="169"/>
    </location>
</feature>
<protein>
    <submittedName>
        <fullName evidence="4">Transferrin-binding protein-like solute binding protein</fullName>
    </submittedName>
</protein>
<feature type="region of interest" description="Disordered" evidence="2">
    <location>
        <begin position="1229"/>
        <end position="1265"/>
    </location>
</feature>
<feature type="domain" description="Transferrin-binding protein B C-lobe/N-lobe beta-barrel" evidence="3">
    <location>
        <begin position="944"/>
        <end position="1046"/>
    </location>
</feature>
<dbReference type="Gene3D" id="1.20.1170.10">
    <property type="match status" value="1"/>
</dbReference>
<dbReference type="PANTHER" id="PTHR34491">
    <property type="entry name" value="A-TYPE INCLUSION PROTEIN, PUTATIVE-RELATED"/>
    <property type="match status" value="1"/>
</dbReference>
<feature type="compositionally biased region" description="Basic and acidic residues" evidence="2">
    <location>
        <begin position="149"/>
        <end position="158"/>
    </location>
</feature>
<evidence type="ECO:0000259" key="3">
    <source>
        <dbReference type="Pfam" id="PF01298"/>
    </source>
</evidence>
<dbReference type="SUPFAM" id="SSF56925">
    <property type="entry name" value="OMPA-like"/>
    <property type="match status" value="5"/>
</dbReference>
<reference evidence="4" key="1">
    <citation type="submission" date="2024-03" db="EMBL/GenBank/DDBJ databases">
        <title>Psychrobacter raelis sp. nov. isolated from a dog with peritonitis.</title>
        <authorList>
            <person name="Schiavone A."/>
            <person name="Manzulli V."/>
            <person name="Camarda A."/>
            <person name="Cafiero M.A."/>
            <person name="Vasco I."/>
            <person name="Marino L."/>
            <person name="Pennuzzi G."/>
            <person name="Serrecchia L."/>
            <person name="Galante D."/>
            <person name="Pugliese N."/>
        </authorList>
    </citation>
    <scope>NUCLEOTIDE SEQUENCE</scope>
    <source>
        <strain evidence="4">PraFG1</strain>
    </source>
</reference>
<feature type="coiled-coil region" evidence="1">
    <location>
        <begin position="513"/>
        <end position="801"/>
    </location>
</feature>
<gene>
    <name evidence="4" type="ORF">MN210_19220</name>
</gene>
<feature type="compositionally biased region" description="Gly residues" evidence="2">
    <location>
        <begin position="67"/>
        <end position="137"/>
    </location>
</feature>
<dbReference type="PANTHER" id="PTHR34491:SF74">
    <property type="entry name" value="DUF4456 DOMAIN-CONTAINING PROTEIN"/>
    <property type="match status" value="1"/>
</dbReference>
<feature type="domain" description="Transferrin-binding protein B C-lobe/N-lobe beta-barrel" evidence="3">
    <location>
        <begin position="393"/>
        <end position="495"/>
    </location>
</feature>
<organism evidence="4 5">
    <name type="scientific">Psychrobacter raelei</name>
    <dbReference type="NCBI Taxonomy" id="2565531"/>
    <lineage>
        <taxon>Bacteria</taxon>
        <taxon>Pseudomonadati</taxon>
        <taxon>Pseudomonadota</taxon>
        <taxon>Gammaproteobacteria</taxon>
        <taxon>Moraxellales</taxon>
        <taxon>Moraxellaceae</taxon>
        <taxon>Psychrobacter</taxon>
    </lineage>
</organism>
<accession>A0AAU6PUJ4</accession>
<feature type="compositionally biased region" description="Low complexity" evidence="2">
    <location>
        <begin position="1248"/>
        <end position="1263"/>
    </location>
</feature>
<dbReference type="RefSeq" id="WP_338412190.1">
    <property type="nucleotide sequence ID" value="NZ_CP093310.2"/>
</dbReference>
<dbReference type="InterPro" id="IPR011250">
    <property type="entry name" value="OMP/PagP_B-barrel"/>
</dbReference>
<dbReference type="Proteomes" id="UP000829560">
    <property type="component" value="Chromosome"/>
</dbReference>
<feature type="domain" description="Transferrin-binding protein B C-lobe/N-lobe beta-barrel" evidence="3">
    <location>
        <begin position="1495"/>
        <end position="1597"/>
    </location>
</feature>
<evidence type="ECO:0000313" key="5">
    <source>
        <dbReference type="Proteomes" id="UP000829560"/>
    </source>
</evidence>
<name>A0AAU6PUJ4_9GAMM</name>
<proteinExistence type="predicted"/>
<feature type="compositionally biased region" description="Basic and acidic residues" evidence="2">
    <location>
        <begin position="170"/>
        <end position="179"/>
    </location>
</feature>